<dbReference type="EMBL" id="MK250090">
    <property type="protein sequence ID" value="QDY52312.1"/>
    <property type="molecule type" value="Genomic_DNA"/>
</dbReference>
<protein>
    <recommendedName>
        <fullName evidence="1">HNH nuclease domain-containing protein</fullName>
    </recommendedName>
</protein>
<evidence type="ECO:0000259" key="1">
    <source>
        <dbReference type="Pfam" id="PF13391"/>
    </source>
</evidence>
<dbReference type="Pfam" id="PF13391">
    <property type="entry name" value="HNH_2"/>
    <property type="match status" value="1"/>
</dbReference>
<gene>
    <name evidence="2" type="ORF">6_24</name>
</gene>
<name>A0A5B8IJ10_9VIRU</name>
<feature type="domain" description="HNH nuclease" evidence="1">
    <location>
        <begin position="84"/>
        <end position="133"/>
    </location>
</feature>
<reference evidence="2" key="1">
    <citation type="submission" date="2018-11" db="EMBL/GenBank/DDBJ databases">
        <title>A distinct lineage of giant viruses engineers rhodopsin photosystems in predatory marine eukaryotes.</title>
        <authorList>
            <person name="Needham D.M."/>
            <person name="Yoshizawa S."/>
            <person name="Hosaka T."/>
            <person name="Poirier C."/>
            <person name="Choi C.-J."/>
            <person name="Hehenberger E."/>
            <person name="Irwin N.A.T."/>
            <person name="Wilken S."/>
            <person name="Yung C.-M."/>
            <person name="Bachy C."/>
            <person name="Kurihara R."/>
            <person name="Nakajima Y."/>
            <person name="Kojima K."/>
            <person name="Kimura-Someya T."/>
            <person name="Leonard G."/>
            <person name="Malmstrom R.R."/>
            <person name="Mende D."/>
            <person name="Olson D.K."/>
            <person name="Sudo Y."/>
            <person name="Sudek S."/>
            <person name="Richards T.A."/>
            <person name="DeLong E.F."/>
            <person name="Keeling P.J."/>
            <person name="Santoro A.E."/>
            <person name="Shirouzu M."/>
            <person name="Iwasaki W."/>
            <person name="Worden A.Z."/>
        </authorList>
    </citation>
    <scope>NUCLEOTIDE SEQUENCE</scope>
</reference>
<organism evidence="2">
    <name type="scientific">Mimiviridae sp. ChoanoV1</name>
    <dbReference type="NCBI Taxonomy" id="2596887"/>
    <lineage>
        <taxon>Viruses</taxon>
        <taxon>Varidnaviria</taxon>
        <taxon>Bamfordvirae</taxon>
        <taxon>Nucleocytoviricota</taxon>
        <taxon>Megaviricetes</taxon>
        <taxon>Imitervirales</taxon>
        <taxon>Schizomimiviridae</taxon>
    </lineage>
</organism>
<dbReference type="InterPro" id="IPR003615">
    <property type="entry name" value="HNH_nuc"/>
</dbReference>
<sequence>MELLNKHLNKLSTENEFFSINKNKLLTQYEKFKYNSDYEMSLDLDILLKLKYKNFTEEIKTEERKKRTQQEKFRDDILNKYKSCIVSDSNCISELEAAHIIPVSENGLYETSNGLLLKSNLHKTFDAFLWSINPKTFCIEIKNNDVGEICIYVNKKLDLDKSLIPSLEYHYQKFCFAT</sequence>
<proteinExistence type="predicted"/>
<evidence type="ECO:0000313" key="2">
    <source>
        <dbReference type="EMBL" id="QDY52312.1"/>
    </source>
</evidence>
<accession>A0A5B8IJ10</accession>